<accession>A0A1A8AL27</accession>
<dbReference type="EMBL" id="HADY01017254">
    <property type="protein sequence ID" value="SBP55739.1"/>
    <property type="molecule type" value="Transcribed_RNA"/>
</dbReference>
<evidence type="ECO:0000259" key="2">
    <source>
        <dbReference type="Pfam" id="PF02023"/>
    </source>
</evidence>
<name>A0A1A8AL27_NOTFU</name>
<sequence length="325" mass="37443">WWSHGRRTARTSVTSSVQQEMDFAEGEETKSTTEGGDAEDGAEDMKTPERGEVCKSPPVTLPRFDPGSPESRHGSRTASPDHARLQLRLACLKYEAEEKLRVREFELCKLEIELEAEMKIKMKPMELEMQAERSVRGTDAVSSGSLAATERLDVGKCVGLMLLCRETKVDSYFTAFECIAMTLGWPRDVWPLLLQCKLSGKAQEVISALSVSANYDTVKEAVLHAYELVPEAYRQKFRSLRKRDERQTFIEFAREKGLLFDKWLQSSKVSNLDELRELVLLEDFKRCLPEKTVLYLNERQQFWLMSLCSHTGLKWRRWEETDQMQ</sequence>
<feature type="region of interest" description="Disordered" evidence="1">
    <location>
        <begin position="1"/>
        <end position="81"/>
    </location>
</feature>
<dbReference type="SUPFAM" id="SSF47353">
    <property type="entry name" value="Retrovirus capsid dimerization domain-like"/>
    <property type="match status" value="1"/>
</dbReference>
<evidence type="ECO:0000256" key="1">
    <source>
        <dbReference type="SAM" id="MobiDB-lite"/>
    </source>
</evidence>
<reference evidence="3" key="2">
    <citation type="submission" date="2016-06" db="EMBL/GenBank/DDBJ databases">
        <title>The genome of a short-lived fish provides insights into sex chromosome evolution and the genetic control of aging.</title>
        <authorList>
            <person name="Reichwald K."/>
            <person name="Felder M."/>
            <person name="Petzold A."/>
            <person name="Koch P."/>
            <person name="Groth M."/>
            <person name="Platzer M."/>
        </authorList>
    </citation>
    <scope>NUCLEOTIDE SEQUENCE</scope>
    <source>
        <tissue evidence="3">Brain</tissue>
    </source>
</reference>
<dbReference type="InterPro" id="IPR038269">
    <property type="entry name" value="SCAN_sf"/>
</dbReference>
<dbReference type="PANTHER" id="PTHR46888:SF13">
    <property type="entry name" value="RIBONUCLEASE H"/>
    <property type="match status" value="1"/>
</dbReference>
<protein>
    <recommendedName>
        <fullName evidence="2">SCAN box domain-containing protein</fullName>
    </recommendedName>
</protein>
<dbReference type="InterPro" id="IPR003309">
    <property type="entry name" value="SCAN_dom"/>
</dbReference>
<feature type="compositionally biased region" description="Basic and acidic residues" evidence="1">
    <location>
        <begin position="43"/>
        <end position="53"/>
    </location>
</feature>
<dbReference type="AlphaFoldDB" id="A0A1A8AL27"/>
<evidence type="ECO:0000313" key="3">
    <source>
        <dbReference type="EMBL" id="SBP55739.1"/>
    </source>
</evidence>
<dbReference type="Pfam" id="PF02023">
    <property type="entry name" value="SCAN"/>
    <property type="match status" value="1"/>
</dbReference>
<reference evidence="3" key="1">
    <citation type="submission" date="2016-05" db="EMBL/GenBank/DDBJ databases">
        <authorList>
            <person name="Lavstsen T."/>
            <person name="Jespersen J.S."/>
        </authorList>
    </citation>
    <scope>NUCLEOTIDE SEQUENCE</scope>
    <source>
        <tissue evidence="3">Brain</tissue>
    </source>
</reference>
<gene>
    <name evidence="3" type="primary">Nfu_g_1_025321</name>
</gene>
<dbReference type="PANTHER" id="PTHR46888">
    <property type="entry name" value="ZINC KNUCKLE DOMAINCONTAINING PROTEIN-RELATED"/>
    <property type="match status" value="1"/>
</dbReference>
<feature type="compositionally biased region" description="Polar residues" evidence="1">
    <location>
        <begin position="10"/>
        <end position="19"/>
    </location>
</feature>
<feature type="domain" description="SCAN box" evidence="2">
    <location>
        <begin position="230"/>
        <end position="299"/>
    </location>
</feature>
<organism evidence="3">
    <name type="scientific">Nothobranchius furzeri</name>
    <name type="common">Turquoise killifish</name>
    <dbReference type="NCBI Taxonomy" id="105023"/>
    <lineage>
        <taxon>Eukaryota</taxon>
        <taxon>Metazoa</taxon>
        <taxon>Chordata</taxon>
        <taxon>Craniata</taxon>
        <taxon>Vertebrata</taxon>
        <taxon>Euteleostomi</taxon>
        <taxon>Actinopterygii</taxon>
        <taxon>Neopterygii</taxon>
        <taxon>Teleostei</taxon>
        <taxon>Neoteleostei</taxon>
        <taxon>Acanthomorphata</taxon>
        <taxon>Ovalentaria</taxon>
        <taxon>Atherinomorphae</taxon>
        <taxon>Cyprinodontiformes</taxon>
        <taxon>Nothobranchiidae</taxon>
        <taxon>Nothobranchius</taxon>
    </lineage>
</organism>
<feature type="non-terminal residue" evidence="3">
    <location>
        <position position="1"/>
    </location>
</feature>
<proteinExistence type="predicted"/>
<dbReference type="Gene3D" id="1.10.4020.10">
    <property type="entry name" value="DNA breaking-rejoining enzymes"/>
    <property type="match status" value="1"/>
</dbReference>